<dbReference type="AlphaFoldDB" id="D6TK88"/>
<proteinExistence type="predicted"/>
<evidence type="ECO:0000313" key="2">
    <source>
        <dbReference type="EMBL" id="EFH86188.1"/>
    </source>
</evidence>
<feature type="transmembrane region" description="Helical" evidence="1">
    <location>
        <begin position="35"/>
        <end position="58"/>
    </location>
</feature>
<keyword evidence="1" id="KW-0812">Transmembrane</keyword>
<keyword evidence="1" id="KW-1133">Transmembrane helix</keyword>
<feature type="transmembrane region" description="Helical" evidence="1">
    <location>
        <begin position="145"/>
        <end position="170"/>
    </location>
</feature>
<dbReference type="OrthoDB" id="2242169at2"/>
<protein>
    <recommendedName>
        <fullName evidence="4">DUF3592 domain-containing protein</fullName>
    </recommendedName>
</protein>
<evidence type="ECO:0000256" key="1">
    <source>
        <dbReference type="SAM" id="Phobius"/>
    </source>
</evidence>
<organism evidence="2 3">
    <name type="scientific">Ktedonobacter racemifer DSM 44963</name>
    <dbReference type="NCBI Taxonomy" id="485913"/>
    <lineage>
        <taxon>Bacteria</taxon>
        <taxon>Bacillati</taxon>
        <taxon>Chloroflexota</taxon>
        <taxon>Ktedonobacteria</taxon>
        <taxon>Ktedonobacterales</taxon>
        <taxon>Ktedonobacteraceae</taxon>
        <taxon>Ktedonobacter</taxon>
    </lineage>
</organism>
<sequence>MTGWSLSLLLLAFGGPGWMERLVALHSRGAEYLLLVLTLVIVSLWGLVIFVTGLISLLGTRRFLRKAAFAKGHVSDIYDVVPAGESDQLFPCRIVTVQFWTEQEEAVEFQSHTFQGNPETATGLLPVCYDPAHPSEAKISSFEGLWLISGLLIATGVGFSLLCTGVFVSIMI</sequence>
<keyword evidence="3" id="KW-1185">Reference proteome</keyword>
<comment type="caution">
    <text evidence="2">The sequence shown here is derived from an EMBL/GenBank/DDBJ whole genome shotgun (WGS) entry which is preliminary data.</text>
</comment>
<dbReference type="Proteomes" id="UP000004508">
    <property type="component" value="Unassembled WGS sequence"/>
</dbReference>
<dbReference type="EMBL" id="ADVG01000002">
    <property type="protein sequence ID" value="EFH86188.1"/>
    <property type="molecule type" value="Genomic_DNA"/>
</dbReference>
<gene>
    <name evidence="2" type="ORF">Krac_7477</name>
</gene>
<evidence type="ECO:0000313" key="3">
    <source>
        <dbReference type="Proteomes" id="UP000004508"/>
    </source>
</evidence>
<name>D6TK88_KTERA</name>
<keyword evidence="1" id="KW-0472">Membrane</keyword>
<dbReference type="STRING" id="485913.Krac_7477"/>
<evidence type="ECO:0008006" key="4">
    <source>
        <dbReference type="Google" id="ProtNLM"/>
    </source>
</evidence>
<accession>D6TK88</accession>
<reference evidence="2 3" key="1">
    <citation type="journal article" date="2011" name="Stand. Genomic Sci.">
        <title>Non-contiguous finished genome sequence and contextual data of the filamentous soil bacterium Ktedonobacter racemifer type strain (SOSP1-21).</title>
        <authorList>
            <person name="Chang Y.J."/>
            <person name="Land M."/>
            <person name="Hauser L."/>
            <person name="Chertkov O."/>
            <person name="Del Rio T.G."/>
            <person name="Nolan M."/>
            <person name="Copeland A."/>
            <person name="Tice H."/>
            <person name="Cheng J.F."/>
            <person name="Lucas S."/>
            <person name="Han C."/>
            <person name="Goodwin L."/>
            <person name="Pitluck S."/>
            <person name="Ivanova N."/>
            <person name="Ovchinikova G."/>
            <person name="Pati A."/>
            <person name="Chen A."/>
            <person name="Palaniappan K."/>
            <person name="Mavromatis K."/>
            <person name="Liolios K."/>
            <person name="Brettin T."/>
            <person name="Fiebig A."/>
            <person name="Rohde M."/>
            <person name="Abt B."/>
            <person name="Goker M."/>
            <person name="Detter J.C."/>
            <person name="Woyke T."/>
            <person name="Bristow J."/>
            <person name="Eisen J.A."/>
            <person name="Markowitz V."/>
            <person name="Hugenholtz P."/>
            <person name="Kyrpides N.C."/>
            <person name="Klenk H.P."/>
            <person name="Lapidus A."/>
        </authorList>
    </citation>
    <scope>NUCLEOTIDE SEQUENCE [LARGE SCALE GENOMIC DNA]</scope>
    <source>
        <strain evidence="3">DSM 44963</strain>
    </source>
</reference>
<dbReference type="InParanoid" id="D6TK88"/>